<dbReference type="PROSITE" id="PS51257">
    <property type="entry name" value="PROKAR_LIPOPROTEIN"/>
    <property type="match status" value="1"/>
</dbReference>
<name>A0A3B0YZS3_9ZZZZ</name>
<gene>
    <name evidence="1" type="ORF">MNBD_GAMMA18-1108</name>
</gene>
<accession>A0A3B0YZS3</accession>
<reference evidence="1" key="1">
    <citation type="submission" date="2018-06" db="EMBL/GenBank/DDBJ databases">
        <authorList>
            <person name="Zhirakovskaya E."/>
        </authorList>
    </citation>
    <scope>NUCLEOTIDE SEQUENCE</scope>
</reference>
<protein>
    <recommendedName>
        <fullName evidence="2">DUF4412 domain-containing protein</fullName>
    </recommendedName>
</protein>
<evidence type="ECO:0008006" key="2">
    <source>
        <dbReference type="Google" id="ProtNLM"/>
    </source>
</evidence>
<dbReference type="EMBL" id="UOFP01000146">
    <property type="protein sequence ID" value="VAW86555.1"/>
    <property type="molecule type" value="Genomic_DNA"/>
</dbReference>
<dbReference type="AlphaFoldDB" id="A0A3B0YZS3"/>
<proteinExistence type="predicted"/>
<evidence type="ECO:0000313" key="1">
    <source>
        <dbReference type="EMBL" id="VAW86555.1"/>
    </source>
</evidence>
<sequence>MNKWFKVLSVALCGLSVTACSTTQIKEVSSARGTLVEFTEKVGEQSTRLVYLVHADVVRVDYGNGGSYTLFDRRTQTLYDVNARDETVTIIEGAKPILTEQELGLTITENESRLVKGGASTHFRFEKKGMVCLNVVGMSDLLPAVEVAIAEMATVRANDPRLADIDPQSCEYIVRIFANSKTEIVGLPVRQWNKDGYSKFMDTYQVQIDLEGNSAWYKLPEWY</sequence>
<organism evidence="1">
    <name type="scientific">hydrothermal vent metagenome</name>
    <dbReference type="NCBI Taxonomy" id="652676"/>
    <lineage>
        <taxon>unclassified sequences</taxon>
        <taxon>metagenomes</taxon>
        <taxon>ecological metagenomes</taxon>
    </lineage>
</organism>